<sequence>MSQSAEWRLIDLDSGRCIAERVELAASWWNRLRGLIGRKEFCAAQALVLRPCSAIHTIGMRFPIDVLFLDHRGTVQRVVEQVRPQRIGPIHWKSQIVIELPAGTVRQFGLAPGCRLALCRADGERVPWQDNSVTEPF</sequence>
<dbReference type="Pfam" id="PF02643">
    <property type="entry name" value="DUF192"/>
    <property type="match status" value="1"/>
</dbReference>
<dbReference type="RefSeq" id="WP_015921967.1">
    <property type="nucleotide sequence ID" value="NC_011959.1"/>
</dbReference>
<dbReference type="HOGENOM" id="CLU_097039_4_0_0"/>
<dbReference type="InterPro" id="IPR038695">
    <property type="entry name" value="Saro_0823-like_sf"/>
</dbReference>
<evidence type="ECO:0000313" key="2">
    <source>
        <dbReference type="Proteomes" id="UP000000447"/>
    </source>
</evidence>
<name>B9L009_THERP</name>
<dbReference type="Gene3D" id="2.60.120.1140">
    <property type="entry name" value="Protein of unknown function DUF192"/>
    <property type="match status" value="1"/>
</dbReference>
<accession>B9L009</accession>
<dbReference type="STRING" id="309801.trd_1007"/>
<dbReference type="InterPro" id="IPR003795">
    <property type="entry name" value="DUF192"/>
</dbReference>
<organism evidence="1 2">
    <name type="scientific">Thermomicrobium roseum (strain ATCC 27502 / DSM 5159 / P-2)</name>
    <dbReference type="NCBI Taxonomy" id="309801"/>
    <lineage>
        <taxon>Bacteria</taxon>
        <taxon>Pseudomonadati</taxon>
        <taxon>Thermomicrobiota</taxon>
        <taxon>Thermomicrobia</taxon>
        <taxon>Thermomicrobiales</taxon>
        <taxon>Thermomicrobiaceae</taxon>
        <taxon>Thermomicrobium</taxon>
    </lineage>
</organism>
<dbReference type="AlphaFoldDB" id="B9L009"/>
<reference evidence="1 2" key="1">
    <citation type="journal article" date="2009" name="PLoS ONE">
        <title>Complete genome sequence of the aerobic CO-oxidizing thermophile Thermomicrobium roseum.</title>
        <authorList>
            <person name="Wu D."/>
            <person name="Raymond J."/>
            <person name="Wu M."/>
            <person name="Chatterji S."/>
            <person name="Ren Q."/>
            <person name="Graham J.E."/>
            <person name="Bryant D.A."/>
            <person name="Robb F."/>
            <person name="Colman A."/>
            <person name="Tallon L.J."/>
            <person name="Badger J.H."/>
            <person name="Madupu R."/>
            <person name="Ward N.L."/>
            <person name="Eisen J.A."/>
        </authorList>
    </citation>
    <scope>NUCLEOTIDE SEQUENCE [LARGE SCALE GENOMIC DNA]</scope>
    <source>
        <strain evidence="2">ATCC 27502 / DSM 5159 / P-2</strain>
    </source>
</reference>
<proteinExistence type="predicted"/>
<gene>
    <name evidence="1" type="ordered locus">trd_1007</name>
</gene>
<dbReference type="eggNOG" id="COG1430">
    <property type="taxonomic scope" value="Bacteria"/>
</dbReference>
<keyword evidence="2" id="KW-1185">Reference proteome</keyword>
<dbReference type="Proteomes" id="UP000000447">
    <property type="component" value="Chromosome"/>
</dbReference>
<dbReference type="KEGG" id="tro:trd_1007"/>
<dbReference type="OrthoDB" id="9813379at2"/>
<dbReference type="EMBL" id="CP001275">
    <property type="protein sequence ID" value="ACM04683.1"/>
    <property type="molecule type" value="Genomic_DNA"/>
</dbReference>
<protein>
    <submittedName>
        <fullName evidence="1">Uncharacterized ACR</fullName>
    </submittedName>
</protein>
<evidence type="ECO:0000313" key="1">
    <source>
        <dbReference type="EMBL" id="ACM04683.1"/>
    </source>
</evidence>